<proteinExistence type="inferred from homology"/>
<dbReference type="STRING" id="42251.A0A2T7A3U7"/>
<dbReference type="Gene3D" id="3.40.50.970">
    <property type="match status" value="1"/>
</dbReference>
<organism evidence="11 12">
    <name type="scientific">Tuber borchii</name>
    <name type="common">White truffle</name>
    <dbReference type="NCBI Taxonomy" id="42251"/>
    <lineage>
        <taxon>Eukaryota</taxon>
        <taxon>Fungi</taxon>
        <taxon>Dikarya</taxon>
        <taxon>Ascomycota</taxon>
        <taxon>Pezizomycotina</taxon>
        <taxon>Pezizomycetes</taxon>
        <taxon>Pezizales</taxon>
        <taxon>Tuberaceae</taxon>
        <taxon>Tuber</taxon>
    </lineage>
</organism>
<evidence type="ECO:0000256" key="6">
    <source>
        <dbReference type="ARBA" id="ARBA00022958"/>
    </source>
</evidence>
<reference evidence="11 12" key="1">
    <citation type="submission" date="2017-04" db="EMBL/GenBank/DDBJ databases">
        <title>Draft genome sequence of Tuber borchii Vittad., a whitish edible truffle.</title>
        <authorList>
            <consortium name="DOE Joint Genome Institute"/>
            <person name="Murat C."/>
            <person name="Kuo A."/>
            <person name="Barry K.W."/>
            <person name="Clum A."/>
            <person name="Dockter R.B."/>
            <person name="Fauchery L."/>
            <person name="Iotti M."/>
            <person name="Kohler A."/>
            <person name="Labutti K."/>
            <person name="Lindquist E.A."/>
            <person name="Lipzen A."/>
            <person name="Ohm R.A."/>
            <person name="Wang M."/>
            <person name="Grigoriev I.V."/>
            <person name="Zambonelli A."/>
            <person name="Martin F.M."/>
        </authorList>
    </citation>
    <scope>NUCLEOTIDE SEQUENCE [LARGE SCALE GENOMIC DNA]</scope>
    <source>
        <strain evidence="11 12">Tbo3840</strain>
    </source>
</reference>
<comment type="catalytic activity">
    <reaction evidence="9">
        <text>N(6)-[(R)-lipoyl]-L-lysyl-[protein] + 3-methyl-2-oxobutanoate + H(+) = N(6)-[(R)-S(8)-2-methylpropanoyldihydrolipoyl]-L-lysyl-[protein] + CO2</text>
        <dbReference type="Rhea" id="RHEA:13457"/>
        <dbReference type="Rhea" id="RHEA-COMP:10474"/>
        <dbReference type="Rhea" id="RHEA-COMP:10497"/>
        <dbReference type="ChEBI" id="CHEBI:11851"/>
        <dbReference type="ChEBI" id="CHEBI:15378"/>
        <dbReference type="ChEBI" id="CHEBI:16526"/>
        <dbReference type="ChEBI" id="CHEBI:83099"/>
        <dbReference type="ChEBI" id="CHEBI:83142"/>
        <dbReference type="EC" id="1.2.4.4"/>
    </reaction>
</comment>
<dbReference type="InterPro" id="IPR050771">
    <property type="entry name" value="Alpha-ketoacid_DH_E1_comp"/>
</dbReference>
<comment type="subcellular location">
    <subcellularLocation>
        <location evidence="2">Mitochondrion matrix</location>
    </subcellularLocation>
</comment>
<dbReference type="GO" id="GO:0009083">
    <property type="term" value="P:branched-chain amino acid catabolic process"/>
    <property type="evidence" value="ECO:0007669"/>
    <property type="project" value="TreeGrafter"/>
</dbReference>
<dbReference type="CDD" id="cd02000">
    <property type="entry name" value="TPP_E1_PDC_ADC_BCADC"/>
    <property type="match status" value="1"/>
</dbReference>
<keyword evidence="4" id="KW-0479">Metal-binding</keyword>
<evidence type="ECO:0000256" key="4">
    <source>
        <dbReference type="ARBA" id="ARBA00022723"/>
    </source>
</evidence>
<comment type="similarity">
    <text evidence="3 9">Belongs to the BCKDHA family.</text>
</comment>
<dbReference type="InterPro" id="IPR029061">
    <property type="entry name" value="THDP-binding"/>
</dbReference>
<evidence type="ECO:0000256" key="1">
    <source>
        <dbReference type="ARBA" id="ARBA00001964"/>
    </source>
</evidence>
<evidence type="ECO:0000313" key="11">
    <source>
        <dbReference type="EMBL" id="PUU82427.1"/>
    </source>
</evidence>
<dbReference type="InterPro" id="IPR001017">
    <property type="entry name" value="DH_E1"/>
</dbReference>
<gene>
    <name evidence="11" type="ORF">B9Z19DRAFT_415466</name>
</gene>
<dbReference type="PANTHER" id="PTHR43380">
    <property type="entry name" value="2-OXOISOVALERATE DEHYDROGENASE SUBUNIT ALPHA, MITOCHONDRIAL"/>
    <property type="match status" value="1"/>
</dbReference>
<keyword evidence="9" id="KW-0786">Thiamine pyrophosphate</keyword>
<dbReference type="PANTHER" id="PTHR43380:SF1">
    <property type="entry name" value="2-OXOISOVALERATE DEHYDROGENASE SUBUNIT ALPHA, MITOCHONDRIAL"/>
    <property type="match status" value="1"/>
</dbReference>
<feature type="domain" description="Dehydrogenase E1 component" evidence="10">
    <location>
        <begin position="108"/>
        <end position="406"/>
    </location>
</feature>
<evidence type="ECO:0000256" key="3">
    <source>
        <dbReference type="ARBA" id="ARBA00008646"/>
    </source>
</evidence>
<evidence type="ECO:0000256" key="8">
    <source>
        <dbReference type="ARBA" id="ARBA00023128"/>
    </source>
</evidence>
<protein>
    <recommendedName>
        <fullName evidence="9">2-oxoisovalerate dehydrogenase subunit alpha</fullName>
        <ecNumber evidence="9">1.2.4.4</ecNumber>
    </recommendedName>
    <alternativeName>
        <fullName evidence="9">Branched-chain alpha-keto acid dehydrogenase E1 component alpha chain</fullName>
    </alternativeName>
</protein>
<keyword evidence="7 9" id="KW-0560">Oxidoreductase</keyword>
<evidence type="ECO:0000256" key="5">
    <source>
        <dbReference type="ARBA" id="ARBA00022946"/>
    </source>
</evidence>
<keyword evidence="6" id="KW-0630">Potassium</keyword>
<comment type="function">
    <text evidence="9">The branched-chain alpha-keto dehydrogenase complex catalyzes the overall conversion of alpha-keto acids to acyl-CoA and CO(2). It contains multiple copies of three enzymatic components: branched-chain alpha-keto acid decarboxylase (E1), lipoamide acyltransferase (E2) and lipoamide dehydrogenase (E3).</text>
</comment>
<evidence type="ECO:0000256" key="2">
    <source>
        <dbReference type="ARBA" id="ARBA00004305"/>
    </source>
</evidence>
<dbReference type="Pfam" id="PF00676">
    <property type="entry name" value="E1_dh"/>
    <property type="match status" value="1"/>
</dbReference>
<dbReference type="GO" id="GO:0005759">
    <property type="term" value="C:mitochondrial matrix"/>
    <property type="evidence" value="ECO:0007669"/>
    <property type="project" value="UniProtKB-SubCell"/>
</dbReference>
<accession>A0A2T7A3U7</accession>
<evidence type="ECO:0000256" key="9">
    <source>
        <dbReference type="RuleBase" id="RU365014"/>
    </source>
</evidence>
<dbReference type="SUPFAM" id="SSF52518">
    <property type="entry name" value="Thiamin diphosphate-binding fold (THDP-binding)"/>
    <property type="match status" value="1"/>
</dbReference>
<dbReference type="GO" id="GO:0003863">
    <property type="term" value="F:branched-chain 2-oxo acid dehydrogenase activity"/>
    <property type="evidence" value="ECO:0007669"/>
    <property type="project" value="UniProtKB-EC"/>
</dbReference>
<keyword evidence="8" id="KW-0496">Mitochondrion</keyword>
<dbReference type="EMBL" id="NESQ01000028">
    <property type="protein sequence ID" value="PUU82427.1"/>
    <property type="molecule type" value="Genomic_DNA"/>
</dbReference>
<evidence type="ECO:0000259" key="10">
    <source>
        <dbReference type="Pfam" id="PF00676"/>
    </source>
</evidence>
<keyword evidence="12" id="KW-1185">Reference proteome</keyword>
<dbReference type="GO" id="GO:0046872">
    <property type="term" value="F:metal ion binding"/>
    <property type="evidence" value="ECO:0007669"/>
    <property type="project" value="UniProtKB-KW"/>
</dbReference>
<dbReference type="FunFam" id="3.40.50.970:FF:000015">
    <property type="entry name" value="2-oxoisovalerate dehydrogenase subunit alpha"/>
    <property type="match status" value="1"/>
</dbReference>
<evidence type="ECO:0000313" key="12">
    <source>
        <dbReference type="Proteomes" id="UP000244722"/>
    </source>
</evidence>
<dbReference type="Proteomes" id="UP000244722">
    <property type="component" value="Unassembled WGS sequence"/>
</dbReference>
<sequence>MVLLAPLRASARVGVSRTRLPPPPLSAARYFASSVIARQSAPVKQRLHSDSVLFPGAVNSKFTNELKFQRPQDLPAIPTYRLIDTHGEVVDKSREPDVSQELALKMYKDMVTTSIMDLLMYESQRQGRISFYMVSAGEEGIAVGSAAALSPDDVIFSQYREQGVMMYRGFTLDEFMNQLFANKFDYGKGRNMPVHYMSEKLHIHPISSPLATQIPHSVGAAYALRLDQSSRIVVCFFGEGAASEGDFHAALNIAATRSCPVVFICRNNGFAISTPTLEQYKGDGIASRGVGYGIDTVRVDGNDIMAVREVTMRAREMALKEQKPVLVEAMSYRVSHHSTSDDSFAYRAKVEVEDWKHRDNPITRMRKWLECKSWWSGDQDQELRTQVRKDILKAFARAEKEKKPALENLFLDMYKIPGRDLEEQMAELRRIIEEYPDEYDLEAFDRGKEGL</sequence>
<keyword evidence="5" id="KW-0809">Transit peptide</keyword>
<comment type="caution">
    <text evidence="11">The sequence shown here is derived from an EMBL/GenBank/DDBJ whole genome shotgun (WGS) entry which is preliminary data.</text>
</comment>
<name>A0A2T7A3U7_TUBBO</name>
<dbReference type="EC" id="1.2.4.4" evidence="9"/>
<dbReference type="AlphaFoldDB" id="A0A2T7A3U7"/>
<dbReference type="OrthoDB" id="3845at2759"/>
<evidence type="ECO:0000256" key="7">
    <source>
        <dbReference type="ARBA" id="ARBA00023002"/>
    </source>
</evidence>
<comment type="cofactor">
    <cofactor evidence="1 9">
        <name>thiamine diphosphate</name>
        <dbReference type="ChEBI" id="CHEBI:58937"/>
    </cofactor>
</comment>